<name>A0ABY6ZBE9_9BACL</name>
<dbReference type="EMBL" id="CP104067">
    <property type="protein sequence ID" value="WAH39858.1"/>
    <property type="molecule type" value="Genomic_DNA"/>
</dbReference>
<sequence>MQSVRLPRAGGAIKPYVLTGTPIEVAHRQPLEVLCEWIRDF</sequence>
<evidence type="ECO:0000313" key="1">
    <source>
        <dbReference type="EMBL" id="WAH39858.1"/>
    </source>
</evidence>
<organism evidence="1 2">
    <name type="scientific">Alicyclobacillus fastidiosus</name>
    <dbReference type="NCBI Taxonomy" id="392011"/>
    <lineage>
        <taxon>Bacteria</taxon>
        <taxon>Bacillati</taxon>
        <taxon>Bacillota</taxon>
        <taxon>Bacilli</taxon>
        <taxon>Bacillales</taxon>
        <taxon>Alicyclobacillaceae</taxon>
        <taxon>Alicyclobacillus</taxon>
    </lineage>
</organism>
<reference evidence="1" key="1">
    <citation type="submission" date="2022-08" db="EMBL/GenBank/DDBJ databases">
        <title>Alicyclobacillus fastidiosus DSM 17978, complete genome.</title>
        <authorList>
            <person name="Wang Q."/>
            <person name="Cai R."/>
            <person name="Wang Z."/>
        </authorList>
    </citation>
    <scope>NUCLEOTIDE SEQUENCE</scope>
    <source>
        <strain evidence="1">DSM 17978</strain>
    </source>
</reference>
<evidence type="ECO:0000313" key="2">
    <source>
        <dbReference type="Proteomes" id="UP001164761"/>
    </source>
</evidence>
<dbReference type="RefSeq" id="WP_268003756.1">
    <property type="nucleotide sequence ID" value="NZ_CP104067.1"/>
</dbReference>
<protein>
    <submittedName>
        <fullName evidence="1">Uncharacterized protein</fullName>
    </submittedName>
</protein>
<accession>A0ABY6ZBE9</accession>
<gene>
    <name evidence="1" type="ORF">NZD89_15765</name>
</gene>
<keyword evidence="2" id="KW-1185">Reference proteome</keyword>
<dbReference type="Proteomes" id="UP001164761">
    <property type="component" value="Chromosome"/>
</dbReference>
<proteinExistence type="predicted"/>